<feature type="domain" description="Helitron helicase-like" evidence="1">
    <location>
        <begin position="128"/>
        <end position="310"/>
    </location>
</feature>
<dbReference type="Proteomes" id="UP000265520">
    <property type="component" value="Unassembled WGS sequence"/>
</dbReference>
<proteinExistence type="predicted"/>
<dbReference type="InterPro" id="IPR025476">
    <property type="entry name" value="Helitron_helicase-like"/>
</dbReference>
<comment type="caution">
    <text evidence="2">The sequence shown here is derived from an EMBL/GenBank/DDBJ whole genome shotgun (WGS) entry which is preliminary data.</text>
</comment>
<dbReference type="EMBL" id="LXQA010002227">
    <property type="protein sequence ID" value="MCH81377.1"/>
    <property type="molecule type" value="Genomic_DNA"/>
</dbReference>
<keyword evidence="2" id="KW-0347">Helicase</keyword>
<keyword evidence="2" id="KW-0067">ATP-binding</keyword>
<gene>
    <name evidence="2" type="ORF">A2U01_0002163</name>
</gene>
<organism evidence="2 3">
    <name type="scientific">Trifolium medium</name>
    <dbReference type="NCBI Taxonomy" id="97028"/>
    <lineage>
        <taxon>Eukaryota</taxon>
        <taxon>Viridiplantae</taxon>
        <taxon>Streptophyta</taxon>
        <taxon>Embryophyta</taxon>
        <taxon>Tracheophyta</taxon>
        <taxon>Spermatophyta</taxon>
        <taxon>Magnoliopsida</taxon>
        <taxon>eudicotyledons</taxon>
        <taxon>Gunneridae</taxon>
        <taxon>Pentapetalae</taxon>
        <taxon>rosids</taxon>
        <taxon>fabids</taxon>
        <taxon>Fabales</taxon>
        <taxon>Fabaceae</taxon>
        <taxon>Papilionoideae</taxon>
        <taxon>50 kb inversion clade</taxon>
        <taxon>NPAAA clade</taxon>
        <taxon>Hologalegina</taxon>
        <taxon>IRL clade</taxon>
        <taxon>Trifolieae</taxon>
        <taxon>Trifolium</taxon>
    </lineage>
</organism>
<dbReference type="Pfam" id="PF14214">
    <property type="entry name" value="Helitron_like_N"/>
    <property type="match status" value="1"/>
</dbReference>
<dbReference type="PANTHER" id="PTHR45786">
    <property type="entry name" value="DNA BINDING PROTEIN-LIKE"/>
    <property type="match status" value="1"/>
</dbReference>
<dbReference type="AlphaFoldDB" id="A0A392M215"/>
<feature type="non-terminal residue" evidence="2">
    <location>
        <position position="742"/>
    </location>
</feature>
<protein>
    <submittedName>
        <fullName evidence="2">ATP-dependent DNA helicase PIF1</fullName>
    </submittedName>
</protein>
<evidence type="ECO:0000313" key="2">
    <source>
        <dbReference type="EMBL" id="MCH81377.1"/>
    </source>
</evidence>
<evidence type="ECO:0000259" key="1">
    <source>
        <dbReference type="Pfam" id="PF14214"/>
    </source>
</evidence>
<keyword evidence="2" id="KW-0378">Hydrolase</keyword>
<sequence length="742" mass="85628">MLDEHNVLVKSFRKVRDHIQQNNTSNFCLRLFRNRTKDPRTHNLPTCDEVAALIVGDFHNLDPGRDIIVRRTSGHLEKIKETYASFLPLQYPLLFPFGEDQYHEKIPYRESVIIEGRRKRLRVTFRDFIAFRILEREFEHGGIVNAGRLFQQFVVDSFSMIESQRLYWYRMNQASIRCDILRGLQEAIHSGENKPSAVGTRVVLPASFTGGPRYMFNNCQDAMAICKKFGYPDLFITITCNANWPEIKNFVTIRGLTASDRPDIVCRIFKGKLDHMMNAFKKEQIFGEVVAGTYTIEFQKRGLPHAHILLWLEASNSLKTGTDIDKFISAELPDRNLYPNLANVVSSFMLHGPCGESNTSSPCMKDGKCSKYFPKDYRNSTIVDDEGYPKYRRRDTGLSVLKKGISLDNRYVVPYNPQLLVRYQAHINVEYCNKGNAIKYLFKYVNKGPDRATIEISNRTENGRVLDEIKQYYECRYLAPCEAVWRIFEYDIHQRWPAVIRLSFHLENEQSIMFSESTTVESVVNRNEEIDTMFLAWFEANQKYPDGRELTYGEFPTSLFMIKLSERGILDNEGCTSYNDIKTVAGTIHNTFKEACVALRLLRNDKEFVDAITEASHLASGNQMRRLFVMLLFMDSMANPFVVWEATWKLLCDGILYDARKRLKNPGLQISDDDLKNLCLIEFEKLLSVNGKSLAQIETMPQPSNSEMAQFRNSLMAGELNYDKEELAATHMSLMSTLTTEQ</sequence>
<keyword evidence="2" id="KW-0547">Nucleotide-binding</keyword>
<accession>A0A392M215</accession>
<name>A0A392M215_9FABA</name>
<keyword evidence="3" id="KW-1185">Reference proteome</keyword>
<evidence type="ECO:0000313" key="3">
    <source>
        <dbReference type="Proteomes" id="UP000265520"/>
    </source>
</evidence>
<dbReference type="PANTHER" id="PTHR45786:SF74">
    <property type="entry name" value="ATP-DEPENDENT DNA HELICASE"/>
    <property type="match status" value="1"/>
</dbReference>
<reference evidence="2 3" key="1">
    <citation type="journal article" date="2018" name="Front. Plant Sci.">
        <title>Red Clover (Trifolium pratense) and Zigzag Clover (T. medium) - A Picture of Genomic Similarities and Differences.</title>
        <authorList>
            <person name="Dluhosova J."/>
            <person name="Istvanek J."/>
            <person name="Nedelnik J."/>
            <person name="Repkova J."/>
        </authorList>
    </citation>
    <scope>NUCLEOTIDE SEQUENCE [LARGE SCALE GENOMIC DNA]</scope>
    <source>
        <strain evidence="3">cv. 10/8</strain>
        <tissue evidence="2">Leaf</tissue>
    </source>
</reference>
<dbReference type="GO" id="GO:0004386">
    <property type="term" value="F:helicase activity"/>
    <property type="evidence" value="ECO:0007669"/>
    <property type="project" value="UniProtKB-KW"/>
</dbReference>